<evidence type="ECO:0000313" key="1">
    <source>
        <dbReference type="EMBL" id="MFC5496844.1"/>
    </source>
</evidence>
<dbReference type="Proteomes" id="UP001596037">
    <property type="component" value="Unassembled WGS sequence"/>
</dbReference>
<dbReference type="EMBL" id="JBHSMF010000003">
    <property type="protein sequence ID" value="MFC5496844.1"/>
    <property type="molecule type" value="Genomic_DNA"/>
</dbReference>
<accession>A0ABW0N874</accession>
<reference evidence="2" key="1">
    <citation type="journal article" date="2019" name="Int. J. Syst. Evol. Microbiol.">
        <title>The Global Catalogue of Microorganisms (GCM) 10K type strain sequencing project: providing services to taxonomists for standard genome sequencing and annotation.</title>
        <authorList>
            <consortium name="The Broad Institute Genomics Platform"/>
            <consortium name="The Broad Institute Genome Sequencing Center for Infectious Disease"/>
            <person name="Wu L."/>
            <person name="Ma J."/>
        </authorList>
    </citation>
    <scope>NUCLEOTIDE SEQUENCE [LARGE SCALE GENOMIC DNA]</scope>
    <source>
        <strain evidence="2">CCUG 57401</strain>
    </source>
</reference>
<comment type="caution">
    <text evidence="1">The sequence shown here is derived from an EMBL/GenBank/DDBJ whole genome shotgun (WGS) entry which is preliminary data.</text>
</comment>
<evidence type="ECO:0000313" key="2">
    <source>
        <dbReference type="Proteomes" id="UP001596037"/>
    </source>
</evidence>
<gene>
    <name evidence="1" type="ORF">ACFPOE_04795</name>
</gene>
<evidence type="ECO:0008006" key="3">
    <source>
        <dbReference type="Google" id="ProtNLM"/>
    </source>
</evidence>
<proteinExistence type="predicted"/>
<organism evidence="1 2">
    <name type="scientific">Caenimonas terrae</name>
    <dbReference type="NCBI Taxonomy" id="696074"/>
    <lineage>
        <taxon>Bacteria</taxon>
        <taxon>Pseudomonadati</taxon>
        <taxon>Pseudomonadota</taxon>
        <taxon>Betaproteobacteria</taxon>
        <taxon>Burkholderiales</taxon>
        <taxon>Comamonadaceae</taxon>
        <taxon>Caenimonas</taxon>
    </lineage>
</organism>
<sequence>MAFAPSALASHRSTRLARAALLWLALAIALAQLVAVRHVYTHSIGDNTTQSGGKHRGGVAHCEGCVAAVALGGAAPPPAALLFAALEQHTPQPLAFADHPVAPQQRPYAIRAPPAIAS</sequence>
<name>A0ABW0N874_9BURK</name>
<keyword evidence="2" id="KW-1185">Reference proteome</keyword>
<protein>
    <recommendedName>
        <fullName evidence="3">DUF2946 domain-containing protein</fullName>
    </recommendedName>
</protein>
<dbReference type="RefSeq" id="WP_376848877.1">
    <property type="nucleotide sequence ID" value="NZ_JBHSMF010000003.1"/>
</dbReference>